<reference evidence="21 22" key="1">
    <citation type="submission" date="2024-01" db="EMBL/GenBank/DDBJ databases">
        <title>A draft genome for the cacao thread blight pathogen Marasmiellus scandens.</title>
        <authorList>
            <person name="Baruah I.K."/>
            <person name="Leung J."/>
            <person name="Bukari Y."/>
            <person name="Amoako-Attah I."/>
            <person name="Meinhardt L.W."/>
            <person name="Bailey B.A."/>
            <person name="Cohen S.P."/>
        </authorList>
    </citation>
    <scope>NUCLEOTIDE SEQUENCE [LARGE SCALE GENOMIC DNA]</scope>
    <source>
        <strain evidence="21 22">GH-19</strain>
    </source>
</reference>
<feature type="transmembrane region" description="Helical" evidence="18">
    <location>
        <begin position="211"/>
        <end position="232"/>
    </location>
</feature>
<keyword evidence="22" id="KW-1185">Reference proteome</keyword>
<evidence type="ECO:0000256" key="19">
    <source>
        <dbReference type="SAM" id="SignalP"/>
    </source>
</evidence>
<feature type="domain" description="MRH" evidence="20">
    <location>
        <begin position="34"/>
        <end position="188"/>
    </location>
</feature>
<dbReference type="SUPFAM" id="SSF50911">
    <property type="entry name" value="Mannose 6-phosphate receptor domain"/>
    <property type="match status" value="1"/>
</dbReference>
<keyword evidence="14" id="KW-0496">Mitochondrion</keyword>
<evidence type="ECO:0000256" key="11">
    <source>
        <dbReference type="ARBA" id="ARBA00022989"/>
    </source>
</evidence>
<accession>A0ABR1K5H6</accession>
<feature type="chain" id="PRO_5045358155" description="Autophagy-related protein 27" evidence="19">
    <location>
        <begin position="29"/>
        <end position="283"/>
    </location>
</feature>
<keyword evidence="7" id="KW-0813">Transport</keyword>
<dbReference type="InterPro" id="IPR044865">
    <property type="entry name" value="MRH_dom"/>
</dbReference>
<comment type="similarity">
    <text evidence="5">Belongs to the ATG27 family.</text>
</comment>
<proteinExistence type="inferred from homology"/>
<keyword evidence="11 18" id="KW-1133">Transmembrane helix</keyword>
<name>A0ABR1K5H6_9AGAR</name>
<keyword evidence="13" id="KW-0333">Golgi apparatus</keyword>
<dbReference type="PROSITE" id="PS51914">
    <property type="entry name" value="MRH"/>
    <property type="match status" value="1"/>
</dbReference>
<sequence>MNLRHLTLNLPPCSLFFYLLWSMPSALSKEDSPFSCQFSVGSKKFDLTSLGGVHTVNRTRSTPPTEMRDVLSFNLCEDLEVSDQLGTQDQCPEGTRACLTVVNLKNVSEPERIVSVIPIAQNASYSTLSLPEGISLIFQGARYPESSSPQHYFNITLLCNDDASDPKFKSYNGSGLQAEWSTPVVCASEGEDGDEREEDGNGNNRSYGSGLGWFFLVLLLAFAAYFGIGAYYNYTTYGASGMDLIPHRDFWKEVPYLLSDVVSHLCSTFRSRRTSSRGGYIAV</sequence>
<evidence type="ECO:0000313" key="22">
    <source>
        <dbReference type="Proteomes" id="UP001498398"/>
    </source>
</evidence>
<evidence type="ECO:0000256" key="3">
    <source>
        <dbReference type="ARBA" id="ARBA00004472"/>
    </source>
</evidence>
<dbReference type="Pfam" id="PF09451">
    <property type="entry name" value="ATG27"/>
    <property type="match status" value="1"/>
</dbReference>
<protein>
    <recommendedName>
        <fullName evidence="6">Autophagy-related protein 27</fullName>
    </recommendedName>
</protein>
<keyword evidence="9 19" id="KW-0732">Signal</keyword>
<evidence type="ECO:0000256" key="6">
    <source>
        <dbReference type="ARBA" id="ARBA00013776"/>
    </source>
</evidence>
<evidence type="ECO:0000256" key="17">
    <source>
        <dbReference type="ARBA" id="ARBA00023329"/>
    </source>
</evidence>
<gene>
    <name evidence="21" type="primary">ATG27</name>
    <name evidence="21" type="ORF">VKT23_000906</name>
</gene>
<keyword evidence="15 18" id="KW-0472">Membrane</keyword>
<dbReference type="InterPro" id="IPR009011">
    <property type="entry name" value="Man6P_isomerase_rcpt-bd_dom_sf"/>
</dbReference>
<evidence type="ECO:0000256" key="7">
    <source>
        <dbReference type="ARBA" id="ARBA00022448"/>
    </source>
</evidence>
<dbReference type="InterPro" id="IPR018939">
    <property type="entry name" value="Autophagy-rel_prot_27"/>
</dbReference>
<evidence type="ECO:0000256" key="14">
    <source>
        <dbReference type="ARBA" id="ARBA00023128"/>
    </source>
</evidence>
<keyword evidence="10" id="KW-0653">Protein transport</keyword>
<evidence type="ECO:0000256" key="4">
    <source>
        <dbReference type="ARBA" id="ARBA00004614"/>
    </source>
</evidence>
<dbReference type="Gene3D" id="2.70.130.10">
    <property type="entry name" value="Mannose-6-phosphate receptor binding domain"/>
    <property type="match status" value="1"/>
</dbReference>
<organism evidence="21 22">
    <name type="scientific">Marasmiellus scandens</name>
    <dbReference type="NCBI Taxonomy" id="2682957"/>
    <lineage>
        <taxon>Eukaryota</taxon>
        <taxon>Fungi</taxon>
        <taxon>Dikarya</taxon>
        <taxon>Basidiomycota</taxon>
        <taxon>Agaricomycotina</taxon>
        <taxon>Agaricomycetes</taxon>
        <taxon>Agaricomycetidae</taxon>
        <taxon>Agaricales</taxon>
        <taxon>Marasmiineae</taxon>
        <taxon>Omphalotaceae</taxon>
        <taxon>Marasmiellus</taxon>
    </lineage>
</organism>
<evidence type="ECO:0000256" key="13">
    <source>
        <dbReference type="ARBA" id="ARBA00023034"/>
    </source>
</evidence>
<evidence type="ECO:0000256" key="5">
    <source>
        <dbReference type="ARBA" id="ARBA00005363"/>
    </source>
</evidence>
<keyword evidence="17" id="KW-0968">Cytoplasmic vesicle</keyword>
<dbReference type="PANTHER" id="PTHR15071:SF13">
    <property type="entry name" value="AUTOPHAGY-RELATED PROTEIN 27"/>
    <property type="match status" value="1"/>
</dbReference>
<keyword evidence="16" id="KW-1015">Disulfide bond</keyword>
<evidence type="ECO:0000256" key="16">
    <source>
        <dbReference type="ARBA" id="ARBA00023157"/>
    </source>
</evidence>
<evidence type="ECO:0000256" key="9">
    <source>
        <dbReference type="ARBA" id="ARBA00022729"/>
    </source>
</evidence>
<dbReference type="PANTHER" id="PTHR15071">
    <property type="entry name" value="MANNOSE-6-PHOSPHATE RECEPTOR FAMILY MEMBER"/>
    <property type="match status" value="1"/>
</dbReference>
<evidence type="ECO:0000256" key="1">
    <source>
        <dbReference type="ARBA" id="ARBA00004304"/>
    </source>
</evidence>
<evidence type="ECO:0000259" key="20">
    <source>
        <dbReference type="PROSITE" id="PS51914"/>
    </source>
</evidence>
<evidence type="ECO:0000256" key="12">
    <source>
        <dbReference type="ARBA" id="ARBA00023006"/>
    </source>
</evidence>
<evidence type="ECO:0000256" key="2">
    <source>
        <dbReference type="ARBA" id="ARBA00004358"/>
    </source>
</evidence>
<feature type="signal peptide" evidence="19">
    <location>
        <begin position="1"/>
        <end position="28"/>
    </location>
</feature>
<evidence type="ECO:0000256" key="15">
    <source>
        <dbReference type="ARBA" id="ARBA00023136"/>
    </source>
</evidence>
<keyword evidence="12" id="KW-0072">Autophagy</keyword>
<dbReference type="Proteomes" id="UP001498398">
    <property type="component" value="Unassembled WGS sequence"/>
</dbReference>
<keyword evidence="8 18" id="KW-0812">Transmembrane</keyword>
<dbReference type="EMBL" id="JBANRG010000001">
    <property type="protein sequence ID" value="KAK7472798.1"/>
    <property type="molecule type" value="Genomic_DNA"/>
</dbReference>
<comment type="subcellular location">
    <subcellularLocation>
        <location evidence="2">Cytoplasmic vesicle membrane</location>
        <topology evidence="2">Single-pass type I membrane protein</topology>
    </subcellularLocation>
    <subcellularLocation>
        <location evidence="4">Golgi apparatus membrane</location>
        <topology evidence="4">Single-pass type I membrane protein</topology>
    </subcellularLocation>
    <subcellularLocation>
        <location evidence="1">Mitochondrion membrane</location>
        <topology evidence="1">Single-pass membrane protein</topology>
    </subcellularLocation>
    <subcellularLocation>
        <location evidence="3">Preautophagosomal structure membrane</location>
        <topology evidence="3">Single-pass type I membrane protein</topology>
    </subcellularLocation>
</comment>
<evidence type="ECO:0000256" key="18">
    <source>
        <dbReference type="SAM" id="Phobius"/>
    </source>
</evidence>
<evidence type="ECO:0000313" key="21">
    <source>
        <dbReference type="EMBL" id="KAK7472798.1"/>
    </source>
</evidence>
<evidence type="ECO:0000256" key="10">
    <source>
        <dbReference type="ARBA" id="ARBA00022927"/>
    </source>
</evidence>
<evidence type="ECO:0000256" key="8">
    <source>
        <dbReference type="ARBA" id="ARBA00022692"/>
    </source>
</evidence>
<comment type="caution">
    <text evidence="21">The sequence shown here is derived from an EMBL/GenBank/DDBJ whole genome shotgun (WGS) entry which is preliminary data.</text>
</comment>